<reference evidence="2" key="2">
    <citation type="submission" date="2022-06" db="UniProtKB">
        <authorList>
            <consortium name="EnsemblMetazoa"/>
        </authorList>
    </citation>
    <scope>IDENTIFICATION</scope>
</reference>
<dbReference type="OrthoDB" id="6622022at2759"/>
<organism evidence="2 3">
    <name type="scientific">Acyrthosiphon pisum</name>
    <name type="common">Pea aphid</name>
    <dbReference type="NCBI Taxonomy" id="7029"/>
    <lineage>
        <taxon>Eukaryota</taxon>
        <taxon>Metazoa</taxon>
        <taxon>Ecdysozoa</taxon>
        <taxon>Arthropoda</taxon>
        <taxon>Hexapoda</taxon>
        <taxon>Insecta</taxon>
        <taxon>Pterygota</taxon>
        <taxon>Neoptera</taxon>
        <taxon>Paraneoptera</taxon>
        <taxon>Hemiptera</taxon>
        <taxon>Sternorrhyncha</taxon>
        <taxon>Aphidomorpha</taxon>
        <taxon>Aphidoidea</taxon>
        <taxon>Aphididae</taxon>
        <taxon>Macrosiphini</taxon>
        <taxon>Acyrthosiphon</taxon>
    </lineage>
</organism>
<evidence type="ECO:0000313" key="2">
    <source>
        <dbReference type="EnsemblMetazoa" id="XP_029343024.1"/>
    </source>
</evidence>
<name>A0A8R2NPX6_ACYPI</name>
<feature type="region of interest" description="Disordered" evidence="1">
    <location>
        <begin position="61"/>
        <end position="92"/>
    </location>
</feature>
<evidence type="ECO:0000256" key="1">
    <source>
        <dbReference type="SAM" id="MobiDB-lite"/>
    </source>
</evidence>
<dbReference type="GeneID" id="115033722"/>
<evidence type="ECO:0000313" key="3">
    <source>
        <dbReference type="Proteomes" id="UP000007819"/>
    </source>
</evidence>
<reference evidence="3" key="1">
    <citation type="submission" date="2010-06" db="EMBL/GenBank/DDBJ databases">
        <authorList>
            <person name="Jiang H."/>
            <person name="Abraham K."/>
            <person name="Ali S."/>
            <person name="Alsbrooks S.L."/>
            <person name="Anim B.N."/>
            <person name="Anosike U.S."/>
            <person name="Attaway T."/>
            <person name="Bandaranaike D.P."/>
            <person name="Battles P.K."/>
            <person name="Bell S.N."/>
            <person name="Bell A.V."/>
            <person name="Beltran B."/>
            <person name="Bickham C."/>
            <person name="Bustamante Y."/>
            <person name="Caleb T."/>
            <person name="Canada A."/>
            <person name="Cardenas V."/>
            <person name="Carter K."/>
            <person name="Chacko J."/>
            <person name="Chandrabose M.N."/>
            <person name="Chavez D."/>
            <person name="Chavez A."/>
            <person name="Chen L."/>
            <person name="Chu H.-S."/>
            <person name="Claassen K.J."/>
            <person name="Cockrell R."/>
            <person name="Collins M."/>
            <person name="Cooper J.A."/>
            <person name="Cree A."/>
            <person name="Curry S.M."/>
            <person name="Da Y."/>
            <person name="Dao M.D."/>
            <person name="Das B."/>
            <person name="Davila M.-L."/>
            <person name="Davy-Carroll L."/>
            <person name="Denson S."/>
            <person name="Dinh H."/>
            <person name="Ebong V.E."/>
            <person name="Edwards J.R."/>
            <person name="Egan A."/>
            <person name="El-Daye J."/>
            <person name="Escobedo L."/>
            <person name="Fernandez S."/>
            <person name="Fernando P.R."/>
            <person name="Flagg N."/>
            <person name="Forbes L.D."/>
            <person name="Fowler R.G."/>
            <person name="Fu Q."/>
            <person name="Gabisi R.A."/>
            <person name="Ganer J."/>
            <person name="Garbino Pronczuk A."/>
            <person name="Garcia R.M."/>
            <person name="Garner T."/>
            <person name="Garrett T.E."/>
            <person name="Gonzalez D.A."/>
            <person name="Hamid H."/>
            <person name="Hawkins E.S."/>
            <person name="Hirani K."/>
            <person name="Hogues M.E."/>
            <person name="Hollins B."/>
            <person name="Hsiao C.-H."/>
            <person name="Jabil R."/>
            <person name="James M.L."/>
            <person name="Jhangiani S.N."/>
            <person name="Johnson B."/>
            <person name="Johnson Q."/>
            <person name="Joshi V."/>
            <person name="Kalu J.B."/>
            <person name="Kam C."/>
            <person name="Kashfia A."/>
            <person name="Keebler J."/>
            <person name="Kisamo H."/>
            <person name="Kovar C.L."/>
            <person name="Lago L.A."/>
            <person name="Lai C.-Y."/>
            <person name="Laidlaw J."/>
            <person name="Lara F."/>
            <person name="Le T.-K."/>
            <person name="Lee S.L."/>
            <person name="Legall F.H."/>
            <person name="Lemon S.J."/>
            <person name="Lewis L.R."/>
            <person name="Li B."/>
            <person name="Liu Y."/>
            <person name="Liu Y.-S."/>
            <person name="Lopez J."/>
            <person name="Lozado R.J."/>
            <person name="Lu J."/>
            <person name="Madu R.C."/>
            <person name="Maheshwari M."/>
            <person name="Maheshwari R."/>
            <person name="Malloy K."/>
            <person name="Martinez E."/>
            <person name="Mathew T."/>
            <person name="Mercado I.C."/>
            <person name="Mercado C."/>
            <person name="Meyer B."/>
            <person name="Montgomery K."/>
            <person name="Morgan M.B."/>
            <person name="Munidasa M."/>
            <person name="Nazareth L.V."/>
            <person name="Nelson J."/>
            <person name="Ng B.M."/>
            <person name="Nguyen N.B."/>
            <person name="Nguyen P.Q."/>
            <person name="Nguyen T."/>
            <person name="Obregon M."/>
            <person name="Okwuonu G.O."/>
            <person name="Onwere C.G."/>
            <person name="Orozco G."/>
            <person name="Parra A."/>
            <person name="Patel S."/>
            <person name="Patil S."/>
            <person name="Perez A."/>
            <person name="Perez Y."/>
            <person name="Pham C."/>
            <person name="Primus E.L."/>
            <person name="Pu L.-L."/>
            <person name="Puazo M."/>
            <person name="Qin X."/>
            <person name="Quiroz J.B."/>
            <person name="Reese J."/>
            <person name="Richards S."/>
            <person name="Rives C.M."/>
            <person name="Robberts R."/>
            <person name="Ruiz S.J."/>
            <person name="Ruiz M.J."/>
            <person name="Santibanez J."/>
            <person name="Schneider B.W."/>
            <person name="Sisson I."/>
            <person name="Smith M."/>
            <person name="Sodergren E."/>
            <person name="Song X.-Z."/>
            <person name="Song B.B."/>
            <person name="Summersgill H."/>
            <person name="Thelus R."/>
            <person name="Thornton R.D."/>
            <person name="Trejos Z.Y."/>
            <person name="Usmani K."/>
            <person name="Vattathil S."/>
            <person name="Villasana D."/>
            <person name="Walker D.L."/>
            <person name="Wang S."/>
            <person name="Wang K."/>
            <person name="White C.S."/>
            <person name="Williams A.C."/>
            <person name="Williamson J."/>
            <person name="Wilson K."/>
            <person name="Woghiren I.O."/>
            <person name="Woodworth J.R."/>
            <person name="Worley K.C."/>
            <person name="Wright R.A."/>
            <person name="Wu W."/>
            <person name="Young L."/>
            <person name="Zhang L."/>
            <person name="Zhang J."/>
            <person name="Zhu Y."/>
            <person name="Muzny D.M."/>
            <person name="Weinstock G."/>
            <person name="Gibbs R.A."/>
        </authorList>
    </citation>
    <scope>NUCLEOTIDE SEQUENCE [LARGE SCALE GENOMIC DNA]</scope>
    <source>
        <strain evidence="3">LSR1</strain>
    </source>
</reference>
<dbReference type="RefSeq" id="XP_029343024.1">
    <property type="nucleotide sequence ID" value="XM_029487164.1"/>
</dbReference>
<proteinExistence type="predicted"/>
<dbReference type="Proteomes" id="UP000007819">
    <property type="component" value="Chromosome A1"/>
</dbReference>
<feature type="region of interest" description="Disordered" evidence="1">
    <location>
        <begin position="1"/>
        <end position="38"/>
    </location>
</feature>
<dbReference type="EnsemblMetazoa" id="XM_029487164.1">
    <property type="protein sequence ID" value="XP_029343024.1"/>
    <property type="gene ID" value="LOC115033722"/>
</dbReference>
<keyword evidence="3" id="KW-1185">Reference proteome</keyword>
<dbReference type="AlphaFoldDB" id="A0A8R2NPX6"/>
<feature type="compositionally biased region" description="Polar residues" evidence="1">
    <location>
        <begin position="11"/>
        <end position="29"/>
    </location>
</feature>
<protein>
    <submittedName>
        <fullName evidence="2">Uncharacterized protein</fullName>
    </submittedName>
</protein>
<sequence>MVDQVHDTGGDSLQTSMSNKRYLSNSSISPKVADKKSKKFVTPNRYAALCSDDSSDNIFNTSTNSATVRNEKSGPAKQNIEQPTLDMQDVTPPAPPFFISNISNFCAFTNELTRLTGPNAFTFFK</sequence>
<accession>A0A8R2NPX6</accession>
<dbReference type="KEGG" id="api:115033722"/>